<feature type="compositionally biased region" description="Pro residues" evidence="1">
    <location>
        <begin position="57"/>
        <end position="67"/>
    </location>
</feature>
<sequence length="297" mass="29436">MKTGLRRNRNKAGRNKAGPVLASLVAHGLVLAIIWAAPVERPPQAPVPPVVEVMLVDPPPPPPPSEPAPGDAPAGGSEPAPAPKPEPAPAPPAPVPPAVPAKTPEKARAAPTAPTPRPSRPTPPQTQVEPLPISAPEPSVSFVLLGDGALSGALTAGQGAGGGGGAGAGVGGGSGGGSGSGIGGGSGQGCDMVKRIQDALRNDARINAAIGQAYRTSGASGRAILMWNGDWLQSPGEEGKGLAGVRQAIAVTVGFSSRACKAETVNGYVLLTLSDQPGAPRVALGGGRWRWSDLLSL</sequence>
<evidence type="ECO:0000256" key="1">
    <source>
        <dbReference type="SAM" id="MobiDB-lite"/>
    </source>
</evidence>
<name>A0ABZ2I9X0_9CAUL</name>
<proteinExistence type="predicted"/>
<evidence type="ECO:0000313" key="2">
    <source>
        <dbReference type="EMBL" id="WWT54406.1"/>
    </source>
</evidence>
<organism evidence="2 3">
    <name type="scientific">Brevundimonas olei</name>
    <dbReference type="NCBI Taxonomy" id="657642"/>
    <lineage>
        <taxon>Bacteria</taxon>
        <taxon>Pseudomonadati</taxon>
        <taxon>Pseudomonadota</taxon>
        <taxon>Alphaproteobacteria</taxon>
        <taxon>Caulobacterales</taxon>
        <taxon>Caulobacteraceae</taxon>
        <taxon>Brevundimonas</taxon>
    </lineage>
</organism>
<dbReference type="Proteomes" id="UP001363460">
    <property type="component" value="Chromosome"/>
</dbReference>
<dbReference type="EMBL" id="CP146369">
    <property type="protein sequence ID" value="WWT54406.1"/>
    <property type="molecule type" value="Genomic_DNA"/>
</dbReference>
<keyword evidence="3" id="KW-1185">Reference proteome</keyword>
<feature type="compositionally biased region" description="Pro residues" evidence="1">
    <location>
        <begin position="80"/>
        <end position="99"/>
    </location>
</feature>
<dbReference type="RefSeq" id="WP_338576594.1">
    <property type="nucleotide sequence ID" value="NZ_CP146369.1"/>
</dbReference>
<accession>A0ABZ2I9X0</accession>
<feature type="compositionally biased region" description="Low complexity" evidence="1">
    <location>
        <begin position="68"/>
        <end position="79"/>
    </location>
</feature>
<feature type="compositionally biased region" description="Pro residues" evidence="1">
    <location>
        <begin position="113"/>
        <end position="124"/>
    </location>
</feature>
<protein>
    <submittedName>
        <fullName evidence="2">Uncharacterized protein</fullName>
    </submittedName>
</protein>
<evidence type="ECO:0000313" key="3">
    <source>
        <dbReference type="Proteomes" id="UP001363460"/>
    </source>
</evidence>
<feature type="region of interest" description="Disordered" evidence="1">
    <location>
        <begin position="52"/>
        <end position="134"/>
    </location>
</feature>
<reference evidence="2 3" key="1">
    <citation type="submission" date="2024-02" db="EMBL/GenBank/DDBJ databases">
        <title>Distribution and functional of Brevundimonas-related endobacteria within Verticillium dahliae.</title>
        <authorList>
            <person name="Zeng H."/>
        </authorList>
    </citation>
    <scope>NUCLEOTIDE SEQUENCE [LARGE SCALE GENOMIC DNA]</scope>
    <source>
        <strain evidence="2 3">TRM 44200</strain>
    </source>
</reference>
<gene>
    <name evidence="2" type="ORF">V8J38_14335</name>
</gene>